<dbReference type="InterPro" id="IPR013525">
    <property type="entry name" value="ABC2_TM"/>
</dbReference>
<proteinExistence type="predicted"/>
<feature type="domain" description="ABC-2 type transporter transmembrane" evidence="7">
    <location>
        <begin position="524"/>
        <end position="708"/>
    </location>
</feature>
<accession>A0A6N3F3U0</accession>
<dbReference type="AlphaFoldDB" id="A0A6N3F3U0"/>
<dbReference type="InterPro" id="IPR017501">
    <property type="entry name" value="Phage_infect_YhgE_C"/>
</dbReference>
<dbReference type="Gene3D" id="3.40.1710.10">
    <property type="entry name" value="abc type-2 transporter like domain"/>
    <property type="match status" value="1"/>
</dbReference>
<evidence type="ECO:0000256" key="3">
    <source>
        <dbReference type="ARBA" id="ARBA00022989"/>
    </source>
</evidence>
<dbReference type="PANTHER" id="PTHR43077">
    <property type="entry name" value="TRANSPORT PERMEASE YVFS-RELATED"/>
    <property type="match status" value="1"/>
</dbReference>
<evidence type="ECO:0000313" key="8">
    <source>
        <dbReference type="EMBL" id="VYU46556.1"/>
    </source>
</evidence>
<dbReference type="InterPro" id="IPR017500">
    <property type="entry name" value="Phage_infect_YhgE_N"/>
</dbReference>
<feature type="compositionally biased region" description="Low complexity" evidence="5">
    <location>
        <begin position="862"/>
        <end position="873"/>
    </location>
</feature>
<feature type="transmembrane region" description="Helical" evidence="6">
    <location>
        <begin position="604"/>
        <end position="624"/>
    </location>
</feature>
<dbReference type="PANTHER" id="PTHR43077:SF10">
    <property type="entry name" value="TRANSPORT PERMEASE PROTEIN"/>
    <property type="match status" value="1"/>
</dbReference>
<evidence type="ECO:0000256" key="4">
    <source>
        <dbReference type="ARBA" id="ARBA00023136"/>
    </source>
</evidence>
<keyword evidence="2 6" id="KW-0812">Transmembrane</keyword>
<dbReference type="GO" id="GO:0140359">
    <property type="term" value="F:ABC-type transporter activity"/>
    <property type="evidence" value="ECO:0007669"/>
    <property type="project" value="InterPro"/>
</dbReference>
<evidence type="ECO:0000256" key="5">
    <source>
        <dbReference type="SAM" id="MobiDB-lite"/>
    </source>
</evidence>
<evidence type="ECO:0000256" key="6">
    <source>
        <dbReference type="SAM" id="Phobius"/>
    </source>
</evidence>
<feature type="transmembrane region" description="Helical" evidence="6">
    <location>
        <begin position="631"/>
        <end position="653"/>
    </location>
</feature>
<reference evidence="8" key="1">
    <citation type="submission" date="2019-11" db="EMBL/GenBank/DDBJ databases">
        <authorList>
            <person name="Feng L."/>
        </authorList>
    </citation>
    <scope>NUCLEOTIDE SEQUENCE</scope>
    <source>
        <strain evidence="8">ElentaLFYP107</strain>
    </source>
</reference>
<feature type="transmembrane region" description="Helical" evidence="6">
    <location>
        <begin position="808"/>
        <end position="829"/>
    </location>
</feature>
<protein>
    <submittedName>
        <fullName evidence="8">Chromosome partition protein Smc</fullName>
    </submittedName>
</protein>
<evidence type="ECO:0000256" key="2">
    <source>
        <dbReference type="ARBA" id="ARBA00022692"/>
    </source>
</evidence>
<feature type="transmembrane region" description="Helical" evidence="6">
    <location>
        <begin position="691"/>
        <end position="709"/>
    </location>
</feature>
<sequence>MRGVRQTMGNVLRVFKRDVLRLLKAPCALVVVIALLVLPSVYTWYNVVGFWNPYDNTGNLRVCVVNEDAGASSELTGELHVGDMIVEELRENEQLDWAFVDRATAMDELDAGASYAAFVIPEDFTERLLSLTTGDFVQPELAYYVNEKTGPVAPKITDTGASTLDETINSTFVSTVSDVAVGAVDRALAESNDALDASKARAAVKVAGAVQAISEARATLDGIVAATDEAQAKAAGSKDSLGRAREDIAAAGDALAAIANLTSQLQGEAAEISSAAMPAVNKTIRTVSEASSKANGAVGSMTAAAGEAQAGIGATIAQGRAAAEESKALAAQVRQAAQALPDGDAAKEPLVAVADALDQRAADAQATLDALDAANTQAGDLARAVSQAGTSFDGSVQGAADAAGAYADGLFGDTVPTVNRSLAQMSAVSSSLAAAVSNQRLLIDQTELAIGQLTSTLVAAREALGQTGGILADLEESLSTVQTDVLSLGESGALAKAFGKDGLDAAKIADFMGSPTELVTEQLYELNAYGSAMAPLFMNLTFWIGAFMLLVIMKQEVDGEGVRKLTVTQRYLGRFLLLAAMAVLQAAICCAGVLAIGVQAANAPALFFAAIVASLSYLSIIYALSVTLQHIGKGICIVLVFAQIPGATGLYPIEMTSSFFQAVYPFFPFTYGISAMREAIFGFYGSQYADALGMLALFFALFMAFGILVRPLMANVNRMVACQVRESGIFNGEDVEIPARPYRVSQLFRALSDKEEYREELRARMERFERWYPRLIRGALALGLSVPVVLAVVFALTPAEKVQLLTAWLVWLVVVFVFLVVVESLRAGLERQMRLEGMSDEGLLELGGARDRMVRSSDDEASGVPAPAAACASDAHEAQDAEGGVVRG</sequence>
<dbReference type="GO" id="GO:0016020">
    <property type="term" value="C:membrane"/>
    <property type="evidence" value="ECO:0007669"/>
    <property type="project" value="UniProtKB-SubCell"/>
</dbReference>
<evidence type="ECO:0000256" key="1">
    <source>
        <dbReference type="ARBA" id="ARBA00004141"/>
    </source>
</evidence>
<feature type="transmembrane region" description="Helical" evidence="6">
    <location>
        <begin position="775"/>
        <end position="796"/>
    </location>
</feature>
<comment type="subcellular location">
    <subcellularLocation>
        <location evidence="1">Membrane</location>
        <topology evidence="1">Multi-pass membrane protein</topology>
    </subcellularLocation>
</comment>
<dbReference type="InterPro" id="IPR051328">
    <property type="entry name" value="T7SS_ABC-Transporter"/>
</dbReference>
<feature type="transmembrane region" description="Helical" evidence="6">
    <location>
        <begin position="532"/>
        <end position="553"/>
    </location>
</feature>
<feature type="transmembrane region" description="Helical" evidence="6">
    <location>
        <begin position="21"/>
        <end position="45"/>
    </location>
</feature>
<name>A0A6N3F3U0_EGGLN</name>
<gene>
    <name evidence="8" type="primary">smc_3</name>
    <name evidence="8" type="ORF">ELLFYP107_00553</name>
</gene>
<dbReference type="NCBIfam" id="TIGR03061">
    <property type="entry name" value="pip_yhgE_Nterm"/>
    <property type="match status" value="1"/>
</dbReference>
<keyword evidence="4 6" id="KW-0472">Membrane</keyword>
<dbReference type="NCBIfam" id="TIGR03062">
    <property type="entry name" value="pip_yhgE_Cterm"/>
    <property type="match status" value="1"/>
</dbReference>
<keyword evidence="3 6" id="KW-1133">Transmembrane helix</keyword>
<dbReference type="EMBL" id="CACRTT010000032">
    <property type="protein sequence ID" value="VYU46556.1"/>
    <property type="molecule type" value="Genomic_DNA"/>
</dbReference>
<dbReference type="Pfam" id="PF12698">
    <property type="entry name" value="ABC2_membrane_3"/>
    <property type="match status" value="1"/>
</dbReference>
<feature type="region of interest" description="Disordered" evidence="5">
    <location>
        <begin position="857"/>
        <end position="888"/>
    </location>
</feature>
<organism evidence="8">
    <name type="scientific">Eggerthella lenta</name>
    <name type="common">Eubacterium lentum</name>
    <dbReference type="NCBI Taxonomy" id="84112"/>
    <lineage>
        <taxon>Bacteria</taxon>
        <taxon>Bacillati</taxon>
        <taxon>Actinomycetota</taxon>
        <taxon>Coriobacteriia</taxon>
        <taxon>Eggerthellales</taxon>
        <taxon>Eggerthellaceae</taxon>
        <taxon>Eggerthella</taxon>
    </lineage>
</organism>
<feature type="transmembrane region" description="Helical" evidence="6">
    <location>
        <begin position="574"/>
        <end position="598"/>
    </location>
</feature>
<evidence type="ECO:0000259" key="7">
    <source>
        <dbReference type="Pfam" id="PF12698"/>
    </source>
</evidence>